<organism evidence="2 3">
    <name type="scientific">Fertoeibacter niger</name>
    <dbReference type="NCBI Taxonomy" id="2656921"/>
    <lineage>
        <taxon>Bacteria</taxon>
        <taxon>Pseudomonadati</taxon>
        <taxon>Pseudomonadota</taxon>
        <taxon>Alphaproteobacteria</taxon>
        <taxon>Rhodobacterales</taxon>
        <taxon>Paracoccaceae</taxon>
        <taxon>Fertoeibacter</taxon>
    </lineage>
</organism>
<feature type="transmembrane region" description="Helical" evidence="1">
    <location>
        <begin position="41"/>
        <end position="63"/>
    </location>
</feature>
<evidence type="ECO:0000313" key="3">
    <source>
        <dbReference type="Proteomes" id="UP000484076"/>
    </source>
</evidence>
<reference evidence="2" key="1">
    <citation type="submission" date="2020-05" db="EMBL/GenBank/DDBJ databases">
        <title>Fertoebacter nigrum gen. nov., sp. nov., a new member of the family Rhodobacteraceae.</title>
        <authorList>
            <person name="Szuroczki S."/>
            <person name="Abbaszade G."/>
            <person name="Buni D."/>
            <person name="Schumann P."/>
            <person name="Toth E."/>
        </authorList>
    </citation>
    <scope>NUCLEOTIDE SEQUENCE</scope>
    <source>
        <strain evidence="2">RG-N-1a</strain>
    </source>
</reference>
<dbReference type="AlphaFoldDB" id="A0A8X8GXT0"/>
<dbReference type="Proteomes" id="UP000484076">
    <property type="component" value="Unassembled WGS sequence"/>
</dbReference>
<proteinExistence type="predicted"/>
<keyword evidence="3" id="KW-1185">Reference proteome</keyword>
<sequence>MGFWSVFWEAALTGKVILVMSFSIIGGYFVGFGIASVVGRILAFCGFFVIAMVMLATSTAFGMLTQLHRVGAISYSGSIMATLQATMAVLFVLCMWFGVFARKNEESELEGRVAILGPEHFFEQISILYANPRMATGGWFTDRWAPMSRQERLEWCDQHLAGLRALQRVHPDGFGAFNPILASQLAQLDLEKKP</sequence>
<evidence type="ECO:0000256" key="1">
    <source>
        <dbReference type="SAM" id="Phobius"/>
    </source>
</evidence>
<keyword evidence="1" id="KW-0472">Membrane</keyword>
<evidence type="ECO:0000313" key="2">
    <source>
        <dbReference type="EMBL" id="NUB43798.1"/>
    </source>
</evidence>
<keyword evidence="1" id="KW-1133">Transmembrane helix</keyword>
<gene>
    <name evidence="2" type="ORF">GEU84_005325</name>
</gene>
<feature type="transmembrane region" description="Helical" evidence="1">
    <location>
        <begin position="75"/>
        <end position="99"/>
    </location>
</feature>
<accession>A0A8X8GXT0</accession>
<keyword evidence="1" id="KW-0812">Transmembrane</keyword>
<dbReference type="EMBL" id="WHUT02000002">
    <property type="protein sequence ID" value="NUB43798.1"/>
    <property type="molecule type" value="Genomic_DNA"/>
</dbReference>
<protein>
    <submittedName>
        <fullName evidence="2">Uncharacterized protein</fullName>
    </submittedName>
</protein>
<comment type="caution">
    <text evidence="2">The sequence shown here is derived from an EMBL/GenBank/DDBJ whole genome shotgun (WGS) entry which is preliminary data.</text>
</comment>
<dbReference type="RefSeq" id="WP_152824156.1">
    <property type="nucleotide sequence ID" value="NZ_WHUT02000002.1"/>
</dbReference>
<feature type="transmembrane region" description="Helical" evidence="1">
    <location>
        <begin position="12"/>
        <end position="34"/>
    </location>
</feature>
<name>A0A8X8GXT0_9RHOB</name>